<dbReference type="EMBL" id="JALJOR010000021">
    <property type="protein sequence ID" value="KAK9803411.1"/>
    <property type="molecule type" value="Genomic_DNA"/>
</dbReference>
<feature type="domain" description="Beta-ketoacyl-[acyl-carrier-protein] synthase III C-terminal" evidence="5">
    <location>
        <begin position="225"/>
        <end position="304"/>
    </location>
</feature>
<keyword evidence="7" id="KW-1185">Reference proteome</keyword>
<dbReference type="GO" id="GO:0006633">
    <property type="term" value="P:fatty acid biosynthetic process"/>
    <property type="evidence" value="ECO:0007669"/>
    <property type="project" value="InterPro"/>
</dbReference>
<evidence type="ECO:0000313" key="6">
    <source>
        <dbReference type="EMBL" id="KAK9803411.1"/>
    </source>
</evidence>
<dbReference type="InterPro" id="IPR013747">
    <property type="entry name" value="ACP_syn_III_C"/>
</dbReference>
<evidence type="ECO:0000256" key="1">
    <source>
        <dbReference type="ARBA" id="ARBA00005531"/>
    </source>
</evidence>
<sequence>MRHRSLPPTDPEQHDYAQAETKEVLFTSVRELLQKANVHPSQVDIIVTNCSLHSPTPSMSSLVINHFGMRPDIRSFSLAGMGCSASVIALDAAQMALKSMPNSVALVLSTEIIGNQVYYGNERPFLVANCIFRMGGAAALLSNRPGDKPRAKYRLDHIVRTHMGANDVSLGCMRKAYDASGIPGMYLGKDILESVKAGLKATTFDYKLGHEPVKFLPNFEIMFGHICAHTGGRTILAALEKNLGLSSRHMQPAYDTLMRFGNTSSASTWYVLAHIETNRGVCKGDTVWQLAVGGGIKCNSAVWTAMRSFTDPHAAWLDG</sequence>
<feature type="domain" description="FAE" evidence="4">
    <location>
        <begin position="12"/>
        <end position="201"/>
    </location>
</feature>
<dbReference type="InterPro" id="IPR012392">
    <property type="entry name" value="3-ktacl-CoA_syn"/>
</dbReference>
<dbReference type="Proteomes" id="UP001489004">
    <property type="component" value="Unassembled WGS sequence"/>
</dbReference>
<evidence type="ECO:0000259" key="4">
    <source>
        <dbReference type="Pfam" id="PF08392"/>
    </source>
</evidence>
<evidence type="ECO:0000256" key="2">
    <source>
        <dbReference type="ARBA" id="ARBA00012307"/>
    </source>
</evidence>
<dbReference type="GO" id="GO:0009922">
    <property type="term" value="F:fatty acid elongase activity"/>
    <property type="evidence" value="ECO:0007669"/>
    <property type="project" value="UniProtKB-EC"/>
</dbReference>
<dbReference type="GO" id="GO:0016020">
    <property type="term" value="C:membrane"/>
    <property type="evidence" value="ECO:0007669"/>
    <property type="project" value="InterPro"/>
</dbReference>
<dbReference type="Pfam" id="PF08541">
    <property type="entry name" value="ACP_syn_III_C"/>
    <property type="match status" value="1"/>
</dbReference>
<proteinExistence type="inferred from homology"/>
<dbReference type="AlphaFoldDB" id="A0AAW1P3B2"/>
<dbReference type="CDD" id="cd00831">
    <property type="entry name" value="CHS_like"/>
    <property type="match status" value="1"/>
</dbReference>
<dbReference type="SUPFAM" id="SSF53901">
    <property type="entry name" value="Thiolase-like"/>
    <property type="match status" value="2"/>
</dbReference>
<evidence type="ECO:0000256" key="3">
    <source>
        <dbReference type="ARBA" id="ARBA00022679"/>
    </source>
</evidence>
<reference evidence="6 7" key="1">
    <citation type="journal article" date="2024" name="Nat. Commun.">
        <title>Phylogenomics reveals the evolutionary origins of lichenization in chlorophyte algae.</title>
        <authorList>
            <person name="Puginier C."/>
            <person name="Libourel C."/>
            <person name="Otte J."/>
            <person name="Skaloud P."/>
            <person name="Haon M."/>
            <person name="Grisel S."/>
            <person name="Petersen M."/>
            <person name="Berrin J.G."/>
            <person name="Delaux P.M."/>
            <person name="Dal Grande F."/>
            <person name="Keller J."/>
        </authorList>
    </citation>
    <scope>NUCLEOTIDE SEQUENCE [LARGE SCALE GENOMIC DNA]</scope>
    <source>
        <strain evidence="6 7">SAG 2043</strain>
    </source>
</reference>
<comment type="similarity">
    <text evidence="1">Belongs to the thiolase-like superfamily. Chalcone/stilbene synthases family.</text>
</comment>
<comment type="caution">
    <text evidence="6">The sequence shown here is derived from an EMBL/GenBank/DDBJ whole genome shotgun (WGS) entry which is preliminary data.</text>
</comment>
<dbReference type="InterPro" id="IPR013601">
    <property type="entry name" value="FAE1_typ3_polyketide_synth"/>
</dbReference>
<dbReference type="Pfam" id="PF08392">
    <property type="entry name" value="FAE1_CUT1_RppA"/>
    <property type="match status" value="1"/>
</dbReference>
<dbReference type="Gene3D" id="3.40.47.10">
    <property type="match status" value="1"/>
</dbReference>
<organism evidence="6 7">
    <name type="scientific">[Myrmecia] bisecta</name>
    <dbReference type="NCBI Taxonomy" id="41462"/>
    <lineage>
        <taxon>Eukaryota</taxon>
        <taxon>Viridiplantae</taxon>
        <taxon>Chlorophyta</taxon>
        <taxon>core chlorophytes</taxon>
        <taxon>Trebouxiophyceae</taxon>
        <taxon>Trebouxiales</taxon>
        <taxon>Trebouxiaceae</taxon>
        <taxon>Myrmecia</taxon>
    </lineage>
</organism>
<keyword evidence="3" id="KW-0808">Transferase</keyword>
<name>A0AAW1P3B2_9CHLO</name>
<evidence type="ECO:0000259" key="5">
    <source>
        <dbReference type="Pfam" id="PF08541"/>
    </source>
</evidence>
<dbReference type="InterPro" id="IPR016039">
    <property type="entry name" value="Thiolase-like"/>
</dbReference>
<dbReference type="EC" id="2.3.1.199" evidence="2"/>
<protein>
    <recommendedName>
        <fullName evidence="2">very-long-chain 3-oxoacyl-CoA synthase</fullName>
        <ecNumber evidence="2">2.3.1.199</ecNumber>
    </recommendedName>
</protein>
<accession>A0AAW1P3B2</accession>
<evidence type="ECO:0000313" key="7">
    <source>
        <dbReference type="Proteomes" id="UP001489004"/>
    </source>
</evidence>
<dbReference type="PANTHER" id="PTHR31561">
    <property type="entry name" value="3-KETOACYL-COA SYNTHASE"/>
    <property type="match status" value="1"/>
</dbReference>
<gene>
    <name evidence="6" type="ORF">WJX72_008606</name>
</gene>